<dbReference type="EMBL" id="GL890823">
    <property type="protein sequence ID" value="EGJ35315.1"/>
    <property type="molecule type" value="Genomic_DNA"/>
</dbReference>
<sequence>MNLWPIYLDLYPHTSEAGITYEEASFFSYCSDQESRFRVTVTWDEPEKFPFTFILIVMARVHLTVLMQ</sequence>
<evidence type="ECO:0000313" key="2">
    <source>
        <dbReference type="Proteomes" id="UP000003959"/>
    </source>
</evidence>
<organism evidence="1 2">
    <name type="scientific">Moorena producens 3L</name>
    <dbReference type="NCBI Taxonomy" id="489825"/>
    <lineage>
        <taxon>Bacteria</taxon>
        <taxon>Bacillati</taxon>
        <taxon>Cyanobacteriota</taxon>
        <taxon>Cyanophyceae</taxon>
        <taxon>Coleofasciculales</taxon>
        <taxon>Coleofasciculaceae</taxon>
        <taxon>Moorena</taxon>
    </lineage>
</organism>
<dbReference type="AlphaFoldDB" id="F4XJN5"/>
<dbReference type="HOGENOM" id="CLU_2789368_0_0_3"/>
<reference evidence="2" key="1">
    <citation type="journal article" date="2011" name="Proc. Natl. Acad. Sci. U.S.A.">
        <title>Genomic insights into the physiology and ecology of the marine filamentous cyanobacterium Lyngbya majuscula.</title>
        <authorList>
            <person name="Jones A.C."/>
            <person name="Monroe E.A."/>
            <person name="Podell S."/>
            <person name="Hess W.R."/>
            <person name="Klages S."/>
            <person name="Esquenazi E."/>
            <person name="Niessen S."/>
            <person name="Hoover H."/>
            <person name="Rothmann M."/>
            <person name="Lasken R.S."/>
            <person name="Yates J.R.III."/>
            <person name="Reinhardt R."/>
            <person name="Kube M."/>
            <person name="Burkart M.D."/>
            <person name="Allen E.E."/>
            <person name="Dorrestein P.C."/>
            <person name="Gerwick W.H."/>
            <person name="Gerwick L."/>
        </authorList>
    </citation>
    <scope>NUCLEOTIDE SEQUENCE [LARGE SCALE GENOMIC DNA]</scope>
    <source>
        <strain evidence="2">3L</strain>
    </source>
</reference>
<evidence type="ECO:0000313" key="1">
    <source>
        <dbReference type="EMBL" id="EGJ35315.1"/>
    </source>
</evidence>
<dbReference type="RefSeq" id="WP_008178736.1">
    <property type="nucleotide sequence ID" value="NZ_GL890823.1"/>
</dbReference>
<keyword evidence="2" id="KW-1185">Reference proteome</keyword>
<proteinExistence type="predicted"/>
<protein>
    <submittedName>
        <fullName evidence="1">Uncharacterized protein</fullName>
    </submittedName>
</protein>
<dbReference type="Proteomes" id="UP000003959">
    <property type="component" value="Unassembled WGS sequence"/>
</dbReference>
<name>F4XJN5_9CYAN</name>
<gene>
    <name evidence="1" type="ORF">LYNGBM3L_08050</name>
</gene>
<accession>F4XJN5</accession>